<keyword evidence="3" id="KW-0804">Transcription</keyword>
<dbReference type="Gene3D" id="1.20.120.530">
    <property type="entry name" value="GntR ligand-binding domain-like"/>
    <property type="match status" value="1"/>
</dbReference>
<dbReference type="SUPFAM" id="SSF46785">
    <property type="entry name" value="Winged helix' DNA-binding domain"/>
    <property type="match status" value="1"/>
</dbReference>
<dbReference type="InterPro" id="IPR008920">
    <property type="entry name" value="TF_FadR/GntR_C"/>
</dbReference>
<dbReference type="SMART" id="SM00345">
    <property type="entry name" value="HTH_GNTR"/>
    <property type="match status" value="1"/>
</dbReference>
<organism evidence="5 6">
    <name type="scientific">Luoshenia tenuis</name>
    <dbReference type="NCBI Taxonomy" id="2763654"/>
    <lineage>
        <taxon>Bacteria</taxon>
        <taxon>Bacillati</taxon>
        <taxon>Bacillota</taxon>
        <taxon>Clostridia</taxon>
        <taxon>Christensenellales</taxon>
        <taxon>Christensenellaceae</taxon>
        <taxon>Luoshenia</taxon>
    </lineage>
</organism>
<dbReference type="AlphaFoldDB" id="A0A926CYT3"/>
<dbReference type="PANTHER" id="PTHR43537">
    <property type="entry name" value="TRANSCRIPTIONAL REGULATOR, GNTR FAMILY"/>
    <property type="match status" value="1"/>
</dbReference>
<sequence length="232" mass="26709">MRNGALSRSGSVQHILRALRRDIIRYRYKDGQQIRELELADKYDASRAAVRGALMVLEKEGLIVTHKNGTRTVSCLSRTDMDNYHDLRAYLETVAVEEVARGDKNMEGIFEVVNKIRMLDERNTHEEIQQLNSDFRGSIILASGNKAVIQAWSNIEDVMREVTWEDIPQAVRQEPEDFKKAHTGLFMALMQGPGEAVRLYKEHLESSRMKSLKNYYTFLSYVQRDEGVAQEL</sequence>
<gene>
    <name evidence="5" type="ORF">H8699_01975</name>
</gene>
<evidence type="ECO:0000313" key="5">
    <source>
        <dbReference type="EMBL" id="MBC8528207.1"/>
    </source>
</evidence>
<dbReference type="InterPro" id="IPR000524">
    <property type="entry name" value="Tscrpt_reg_HTH_GntR"/>
</dbReference>
<dbReference type="Pfam" id="PF00392">
    <property type="entry name" value="GntR"/>
    <property type="match status" value="1"/>
</dbReference>
<dbReference type="Pfam" id="PF07729">
    <property type="entry name" value="FCD"/>
    <property type="match status" value="1"/>
</dbReference>
<proteinExistence type="predicted"/>
<keyword evidence="6" id="KW-1185">Reference proteome</keyword>
<keyword evidence="2" id="KW-0238">DNA-binding</keyword>
<protein>
    <submittedName>
        <fullName evidence="5">GntR family transcriptional regulator</fullName>
    </submittedName>
</protein>
<dbReference type="PROSITE" id="PS50949">
    <property type="entry name" value="HTH_GNTR"/>
    <property type="match status" value="1"/>
</dbReference>
<dbReference type="EMBL" id="JACRSO010000001">
    <property type="protein sequence ID" value="MBC8528207.1"/>
    <property type="molecule type" value="Genomic_DNA"/>
</dbReference>
<dbReference type="Gene3D" id="1.10.10.10">
    <property type="entry name" value="Winged helix-like DNA-binding domain superfamily/Winged helix DNA-binding domain"/>
    <property type="match status" value="1"/>
</dbReference>
<dbReference type="SUPFAM" id="SSF48008">
    <property type="entry name" value="GntR ligand-binding domain-like"/>
    <property type="match status" value="1"/>
</dbReference>
<dbReference type="GO" id="GO:0003677">
    <property type="term" value="F:DNA binding"/>
    <property type="evidence" value="ECO:0007669"/>
    <property type="project" value="UniProtKB-KW"/>
</dbReference>
<comment type="caution">
    <text evidence="5">The sequence shown here is derived from an EMBL/GenBank/DDBJ whole genome shotgun (WGS) entry which is preliminary data.</text>
</comment>
<evidence type="ECO:0000313" key="6">
    <source>
        <dbReference type="Proteomes" id="UP000654279"/>
    </source>
</evidence>
<dbReference type="PANTHER" id="PTHR43537:SF51">
    <property type="entry name" value="HTH-TYPE TRANSCRIPTIONAL REGULATOR LGOR-RELATED"/>
    <property type="match status" value="1"/>
</dbReference>
<evidence type="ECO:0000256" key="1">
    <source>
        <dbReference type="ARBA" id="ARBA00023015"/>
    </source>
</evidence>
<evidence type="ECO:0000256" key="2">
    <source>
        <dbReference type="ARBA" id="ARBA00023125"/>
    </source>
</evidence>
<reference evidence="5" key="1">
    <citation type="submission" date="2020-08" db="EMBL/GenBank/DDBJ databases">
        <title>Genome public.</title>
        <authorList>
            <person name="Liu C."/>
            <person name="Sun Q."/>
        </authorList>
    </citation>
    <scope>NUCLEOTIDE SEQUENCE</scope>
    <source>
        <strain evidence="5">NSJ-44</strain>
    </source>
</reference>
<accession>A0A926CYT3</accession>
<evidence type="ECO:0000259" key="4">
    <source>
        <dbReference type="PROSITE" id="PS50949"/>
    </source>
</evidence>
<dbReference type="InterPro" id="IPR036388">
    <property type="entry name" value="WH-like_DNA-bd_sf"/>
</dbReference>
<dbReference type="RefSeq" id="WP_249284246.1">
    <property type="nucleotide sequence ID" value="NZ_JACRSO010000001.1"/>
</dbReference>
<dbReference type="InterPro" id="IPR036390">
    <property type="entry name" value="WH_DNA-bd_sf"/>
</dbReference>
<dbReference type="Proteomes" id="UP000654279">
    <property type="component" value="Unassembled WGS sequence"/>
</dbReference>
<name>A0A926CYT3_9FIRM</name>
<feature type="domain" description="HTH gntR-type" evidence="4">
    <location>
        <begin position="9"/>
        <end position="76"/>
    </location>
</feature>
<evidence type="ECO:0000256" key="3">
    <source>
        <dbReference type="ARBA" id="ARBA00023163"/>
    </source>
</evidence>
<dbReference type="InterPro" id="IPR011711">
    <property type="entry name" value="GntR_C"/>
</dbReference>
<dbReference type="GO" id="GO:0003700">
    <property type="term" value="F:DNA-binding transcription factor activity"/>
    <property type="evidence" value="ECO:0007669"/>
    <property type="project" value="InterPro"/>
</dbReference>
<keyword evidence="1" id="KW-0805">Transcription regulation</keyword>